<accession>A0A6C0IXP3</accession>
<name>A0A6C0IXP3_9ZZZZ</name>
<evidence type="ECO:0000313" key="1">
    <source>
        <dbReference type="EMBL" id="QHT97205.1"/>
    </source>
</evidence>
<organism evidence="1">
    <name type="scientific">viral metagenome</name>
    <dbReference type="NCBI Taxonomy" id="1070528"/>
    <lineage>
        <taxon>unclassified sequences</taxon>
        <taxon>metagenomes</taxon>
        <taxon>organismal metagenomes</taxon>
    </lineage>
</organism>
<sequence length="423" mass="47677">MYTKIVNPFTNRRVDINSKLGKKILHNYLVISSGGAVTEGDSGSSRCTQFRKNIEPKCGEGESSHCQWYKGIGCYPKKENPHKIRNTNRSRKRLMNDMFSKREAVRTRLELINTGEQDSINQIYDNQIDICSTKFSERNKRGSSWKRIEDADRECGICPYTNAGEQNLIDIDRTTCSKIGDLCYSDDCGADKTLFLKDKSKIVLEDNIYIIPPDGEVCFGDTITECIAITLVFEGNYKIAAHINPTDFIATMTENSGKNTKINCHNLLYWIKRKIRELTDIQGQRPILQKILIFSGNSSDITIFPLEKKQADGSINNYWIFAPDDFIGNIISNPKNLNFNSNIHREELIFTEELEFGQNTMDLSGFAMDLSTILNLNIVKNIDIQFKRGTVIGGLGAVPRGVIIKGTKVAPCLLIAADGTWNI</sequence>
<protein>
    <submittedName>
        <fullName evidence="1">Uncharacterized protein</fullName>
    </submittedName>
</protein>
<dbReference type="AlphaFoldDB" id="A0A6C0IXP3"/>
<reference evidence="1" key="1">
    <citation type="journal article" date="2020" name="Nature">
        <title>Giant virus diversity and host interactions through global metagenomics.</title>
        <authorList>
            <person name="Schulz F."/>
            <person name="Roux S."/>
            <person name="Paez-Espino D."/>
            <person name="Jungbluth S."/>
            <person name="Walsh D.A."/>
            <person name="Denef V.J."/>
            <person name="McMahon K.D."/>
            <person name="Konstantinidis K.T."/>
            <person name="Eloe-Fadrosh E.A."/>
            <person name="Kyrpides N.C."/>
            <person name="Woyke T."/>
        </authorList>
    </citation>
    <scope>NUCLEOTIDE SEQUENCE</scope>
    <source>
        <strain evidence="1">GVMAG-M-3300025138-11</strain>
    </source>
</reference>
<dbReference type="EMBL" id="MN740273">
    <property type="protein sequence ID" value="QHT97205.1"/>
    <property type="molecule type" value="Genomic_DNA"/>
</dbReference>
<proteinExistence type="predicted"/>